<dbReference type="KEGG" id="csty:KN1_11120"/>
<protein>
    <recommendedName>
        <fullName evidence="4">TrbL/VirB6 plasmid conjugal transfer protein</fullName>
    </recommendedName>
</protein>
<proteinExistence type="predicted"/>
<evidence type="ECO:0000313" key="2">
    <source>
        <dbReference type="EMBL" id="BCU69815.1"/>
    </source>
</evidence>
<reference evidence="2 3" key="1">
    <citation type="submission" date="2021-04" db="EMBL/GenBank/DDBJ databases">
        <title>Complete genome sequence of Stygiolobus sp. KN-1.</title>
        <authorList>
            <person name="Nakamura K."/>
            <person name="Sakai H."/>
            <person name="Kurosawa N."/>
        </authorList>
    </citation>
    <scope>NUCLEOTIDE SEQUENCE [LARGE SCALE GENOMIC DNA]</scope>
    <source>
        <strain evidence="2 3">KN-1</strain>
    </source>
</reference>
<feature type="transmembrane region" description="Helical" evidence="1">
    <location>
        <begin position="354"/>
        <end position="387"/>
    </location>
</feature>
<evidence type="ECO:0000313" key="3">
    <source>
        <dbReference type="Proteomes" id="UP000825123"/>
    </source>
</evidence>
<keyword evidence="1" id="KW-1133">Transmembrane helix</keyword>
<feature type="transmembrane region" description="Helical" evidence="1">
    <location>
        <begin position="399"/>
        <end position="421"/>
    </location>
</feature>
<feature type="transmembrane region" description="Helical" evidence="1">
    <location>
        <begin position="243"/>
        <end position="267"/>
    </location>
</feature>
<keyword evidence="3" id="KW-1185">Reference proteome</keyword>
<dbReference type="Proteomes" id="UP000825123">
    <property type="component" value="Chromosome"/>
</dbReference>
<gene>
    <name evidence="2" type="ORF">KN1_11120</name>
</gene>
<dbReference type="GeneID" id="66162852"/>
<sequence>MALVVIRKDFTYGMVFIVAGVIVALLTASYNSNNYQGSIIVSHRLEVTVEVYQWYPGCILSTAHWNVAPNNIFDPGVCPAYIVVSISGNYNLGSMANVTVKIYEPSGYVCVKLNVPYSSTAVIGPSGHQLTFHHVYVTSFTPKQGRYDIVVTVQAVVNNSRITTIYYGSGQMALVAEPGGLGGIFNGVLQAISSYFESGVGALPLIKSGLTKSIEGILYVPIISYHASYGPASNTAKFLYKSVFMSFASTYALLFLAANVGLNAFLGKYGDFYDLLRDLIYKLGVYWVFTYAGITIWNQSAYILNNLVNQILPSGDVIKLANDLSSQLTLTGALYEAGSAADVFGGPLSQLFKFLLQLTVAIFLAGAIRELILYALAALIPFIAVLWLFDWTRKFADMILSVGLAFVISGVIDALVLRLLIAIGGLLFWFAGPFFIAVWIGMTLGTVNIYYNIVYHHISTFLQPVTKISSSSAGNTPDIPDDIGDIGEAPEAAGAIELGFKKLKNRITSRHNEREKLEIIMIKKDDDEENSKIGAESDNDDKKLS</sequence>
<organism evidence="2 3">
    <name type="scientific">Stygiolobus caldivivus</name>
    <dbReference type="NCBI Taxonomy" id="2824673"/>
    <lineage>
        <taxon>Archaea</taxon>
        <taxon>Thermoproteota</taxon>
        <taxon>Thermoprotei</taxon>
        <taxon>Sulfolobales</taxon>
        <taxon>Sulfolobaceae</taxon>
        <taxon>Stygiolobus</taxon>
    </lineage>
</organism>
<keyword evidence="1" id="KW-0812">Transmembrane</keyword>
<evidence type="ECO:0008006" key="4">
    <source>
        <dbReference type="Google" id="ProtNLM"/>
    </source>
</evidence>
<name>A0A8D5U677_9CREN</name>
<keyword evidence="1" id="KW-0472">Membrane</keyword>
<dbReference type="AlphaFoldDB" id="A0A8D5U677"/>
<evidence type="ECO:0000256" key="1">
    <source>
        <dbReference type="SAM" id="Phobius"/>
    </source>
</evidence>
<feature type="transmembrane region" description="Helical" evidence="1">
    <location>
        <begin position="279"/>
        <end position="297"/>
    </location>
</feature>
<feature type="transmembrane region" description="Helical" evidence="1">
    <location>
        <begin position="427"/>
        <end position="451"/>
    </location>
</feature>
<accession>A0A8D5U677</accession>
<dbReference type="RefSeq" id="WP_221289846.1">
    <property type="nucleotide sequence ID" value="NZ_AP024597.1"/>
</dbReference>
<dbReference type="EMBL" id="AP024597">
    <property type="protein sequence ID" value="BCU69815.1"/>
    <property type="molecule type" value="Genomic_DNA"/>
</dbReference>
<feature type="transmembrane region" description="Helical" evidence="1">
    <location>
        <begin position="12"/>
        <end position="30"/>
    </location>
</feature>